<feature type="compositionally biased region" description="Polar residues" evidence="1">
    <location>
        <begin position="1"/>
        <end position="24"/>
    </location>
</feature>
<dbReference type="EMBL" id="BPVZ01000167">
    <property type="protein sequence ID" value="GKV43298.1"/>
    <property type="molecule type" value="Genomic_DNA"/>
</dbReference>
<dbReference type="Proteomes" id="UP001054252">
    <property type="component" value="Unassembled WGS sequence"/>
</dbReference>
<evidence type="ECO:0000256" key="1">
    <source>
        <dbReference type="SAM" id="MobiDB-lite"/>
    </source>
</evidence>
<feature type="region of interest" description="Disordered" evidence="1">
    <location>
        <begin position="1"/>
        <end position="32"/>
    </location>
</feature>
<name>A0AAV5M0L0_9ROSI</name>
<organism evidence="2 3">
    <name type="scientific">Rubroshorea leprosula</name>
    <dbReference type="NCBI Taxonomy" id="152421"/>
    <lineage>
        <taxon>Eukaryota</taxon>
        <taxon>Viridiplantae</taxon>
        <taxon>Streptophyta</taxon>
        <taxon>Embryophyta</taxon>
        <taxon>Tracheophyta</taxon>
        <taxon>Spermatophyta</taxon>
        <taxon>Magnoliopsida</taxon>
        <taxon>eudicotyledons</taxon>
        <taxon>Gunneridae</taxon>
        <taxon>Pentapetalae</taxon>
        <taxon>rosids</taxon>
        <taxon>malvids</taxon>
        <taxon>Malvales</taxon>
        <taxon>Dipterocarpaceae</taxon>
        <taxon>Rubroshorea</taxon>
    </lineage>
</organism>
<sequence>MYQQPNLVSEQQASTDMYQQSNFFSDHHDLPGQTQLLQEPLIRSTYQESVSDTTQLRQAMELDIQPQHSSSYLIYDHRYRSSDSPYLGPK</sequence>
<evidence type="ECO:0000313" key="3">
    <source>
        <dbReference type="Proteomes" id="UP001054252"/>
    </source>
</evidence>
<evidence type="ECO:0000313" key="2">
    <source>
        <dbReference type="EMBL" id="GKV43298.1"/>
    </source>
</evidence>
<protein>
    <submittedName>
        <fullName evidence="2">Uncharacterized protein</fullName>
    </submittedName>
</protein>
<keyword evidence="3" id="KW-1185">Reference proteome</keyword>
<accession>A0AAV5M0L0</accession>
<proteinExistence type="predicted"/>
<reference evidence="2 3" key="1">
    <citation type="journal article" date="2021" name="Commun. Biol.">
        <title>The genome of Shorea leprosula (Dipterocarpaceae) highlights the ecological relevance of drought in aseasonal tropical rainforests.</title>
        <authorList>
            <person name="Ng K.K.S."/>
            <person name="Kobayashi M.J."/>
            <person name="Fawcett J.A."/>
            <person name="Hatakeyama M."/>
            <person name="Paape T."/>
            <person name="Ng C.H."/>
            <person name="Ang C.C."/>
            <person name="Tnah L.H."/>
            <person name="Lee C.T."/>
            <person name="Nishiyama T."/>
            <person name="Sese J."/>
            <person name="O'Brien M.J."/>
            <person name="Copetti D."/>
            <person name="Mohd Noor M.I."/>
            <person name="Ong R.C."/>
            <person name="Putra M."/>
            <person name="Sireger I.Z."/>
            <person name="Indrioko S."/>
            <person name="Kosugi Y."/>
            <person name="Izuno A."/>
            <person name="Isagi Y."/>
            <person name="Lee S.L."/>
            <person name="Shimizu K.K."/>
        </authorList>
    </citation>
    <scope>NUCLEOTIDE SEQUENCE [LARGE SCALE GENOMIC DNA]</scope>
    <source>
        <strain evidence="2">214</strain>
    </source>
</reference>
<comment type="caution">
    <text evidence="2">The sequence shown here is derived from an EMBL/GenBank/DDBJ whole genome shotgun (WGS) entry which is preliminary data.</text>
</comment>
<dbReference type="AlphaFoldDB" id="A0AAV5M0L0"/>
<gene>
    <name evidence="2" type="ORF">SLEP1_g50608</name>
</gene>